<evidence type="ECO:0000313" key="1">
    <source>
        <dbReference type="EMBL" id="KAL1264511.1"/>
    </source>
</evidence>
<dbReference type="EMBL" id="JAYMGO010000012">
    <property type="protein sequence ID" value="KAL1264511.1"/>
    <property type="molecule type" value="Genomic_DNA"/>
</dbReference>
<protein>
    <submittedName>
        <fullName evidence="1">Uncharacterized protein</fullName>
    </submittedName>
</protein>
<proteinExistence type="predicted"/>
<sequence length="91" mass="10521">MLMCMDMQSIGFGTDGLTAYSQTYTFSALKYTMKTSINFKKKISYNQIYLPVGSQTLESSSKRVYYEDLPVPWVLELELPPKLQYRALTTR</sequence>
<gene>
    <name evidence="1" type="ORF">QQF64_004866</name>
</gene>
<organism evidence="1 2">
    <name type="scientific">Cirrhinus molitorella</name>
    <name type="common">mud carp</name>
    <dbReference type="NCBI Taxonomy" id="172907"/>
    <lineage>
        <taxon>Eukaryota</taxon>
        <taxon>Metazoa</taxon>
        <taxon>Chordata</taxon>
        <taxon>Craniata</taxon>
        <taxon>Vertebrata</taxon>
        <taxon>Euteleostomi</taxon>
        <taxon>Actinopterygii</taxon>
        <taxon>Neopterygii</taxon>
        <taxon>Teleostei</taxon>
        <taxon>Ostariophysi</taxon>
        <taxon>Cypriniformes</taxon>
        <taxon>Cyprinidae</taxon>
        <taxon>Labeoninae</taxon>
        <taxon>Labeonini</taxon>
        <taxon>Cirrhinus</taxon>
    </lineage>
</organism>
<name>A0ABR3MJM3_9TELE</name>
<comment type="caution">
    <text evidence="1">The sequence shown here is derived from an EMBL/GenBank/DDBJ whole genome shotgun (WGS) entry which is preliminary data.</text>
</comment>
<accession>A0ABR3MJM3</accession>
<dbReference type="Proteomes" id="UP001558613">
    <property type="component" value="Unassembled WGS sequence"/>
</dbReference>
<reference evidence="1 2" key="1">
    <citation type="submission" date="2023-09" db="EMBL/GenBank/DDBJ databases">
        <authorList>
            <person name="Wang M."/>
        </authorList>
    </citation>
    <scope>NUCLEOTIDE SEQUENCE [LARGE SCALE GENOMIC DNA]</scope>
    <source>
        <strain evidence="1">GT-2023</strain>
        <tissue evidence="1">Liver</tissue>
    </source>
</reference>
<keyword evidence="2" id="KW-1185">Reference proteome</keyword>
<evidence type="ECO:0000313" key="2">
    <source>
        <dbReference type="Proteomes" id="UP001558613"/>
    </source>
</evidence>